<protein>
    <submittedName>
        <fullName evidence="2">TIGR03032 family protein</fullName>
    </submittedName>
</protein>
<accession>A0A1H6Y7K0</accession>
<dbReference type="SUPFAM" id="SSF50969">
    <property type="entry name" value="YVTN repeat-like/Quinoprotein amine dehydrogenase"/>
    <property type="match status" value="1"/>
</dbReference>
<evidence type="ECO:0000313" key="2">
    <source>
        <dbReference type="EMBL" id="SEJ36446.1"/>
    </source>
</evidence>
<proteinExistence type="predicted"/>
<reference evidence="3" key="1">
    <citation type="submission" date="2016-10" db="EMBL/GenBank/DDBJ databases">
        <authorList>
            <person name="Varghese N."/>
            <person name="Submissions S."/>
        </authorList>
    </citation>
    <scope>NUCLEOTIDE SEQUENCE [LARGE SCALE GENOMIC DNA]</scope>
    <source>
        <strain evidence="3">IBRC-M 10761</strain>
    </source>
</reference>
<gene>
    <name evidence="2" type="ORF">SAMN05192553_103484</name>
</gene>
<dbReference type="Proteomes" id="UP000199403">
    <property type="component" value="Unassembled WGS sequence"/>
</dbReference>
<name>A0A1H6Y7K0_9BACT</name>
<sequence>MGIGGDSQTFWMSSMYQLWRFENTLLPGQSFQGYDRVYIPRMAYTTGDLDIHDVAIDENGKPIFVNTLFNCLATVSDSHSFKPVWKPWFISELVPEDRCHLNGLAMKNGKAGYVTAVSISDVPGGWRDTRSNGGILVDVQSNDVVCERLSMPHSPRLYQNKLWLLEAGSGYFGYVDMKSGAFVRVSFCPGFLRGLAFIGKYALIGISNARKNNTFQGLEFQKNLEKKKEEAWCGIWVINLHTGNTEHWVKIDGMIEELYDVLVLKATRRPLLIGTKKEDIKKMVSIE</sequence>
<feature type="domain" description="Conserved hypothetical protein CHP03032" evidence="1">
    <location>
        <begin position="1"/>
        <end position="272"/>
    </location>
</feature>
<dbReference type="EMBL" id="FNZH01000003">
    <property type="protein sequence ID" value="SEJ36446.1"/>
    <property type="molecule type" value="Genomic_DNA"/>
</dbReference>
<dbReference type="InterPro" id="IPR011044">
    <property type="entry name" value="Quino_amine_DH_bsu"/>
</dbReference>
<dbReference type="InterPro" id="IPR017481">
    <property type="entry name" value="CHP03032"/>
</dbReference>
<dbReference type="NCBIfam" id="TIGR03032">
    <property type="entry name" value="TIGR03032 family protein"/>
    <property type="match status" value="1"/>
</dbReference>
<dbReference type="AlphaFoldDB" id="A0A1H6Y7K0"/>
<keyword evidence="3" id="KW-1185">Reference proteome</keyword>
<evidence type="ECO:0000259" key="1">
    <source>
        <dbReference type="Pfam" id="PF16261"/>
    </source>
</evidence>
<evidence type="ECO:0000313" key="3">
    <source>
        <dbReference type="Proteomes" id="UP000199403"/>
    </source>
</evidence>
<dbReference type="Pfam" id="PF16261">
    <property type="entry name" value="DUF4915"/>
    <property type="match status" value="1"/>
</dbReference>
<organism evidence="2 3">
    <name type="scientific">Cyclobacterium xiamenense</name>
    <dbReference type="NCBI Taxonomy" id="1297121"/>
    <lineage>
        <taxon>Bacteria</taxon>
        <taxon>Pseudomonadati</taxon>
        <taxon>Bacteroidota</taxon>
        <taxon>Cytophagia</taxon>
        <taxon>Cytophagales</taxon>
        <taxon>Cyclobacteriaceae</taxon>
        <taxon>Cyclobacterium</taxon>
    </lineage>
</organism>
<dbReference type="STRING" id="1416801.SAMN05192553_103484"/>